<keyword evidence="3" id="KW-1185">Reference proteome</keyword>
<reference evidence="2 3" key="1">
    <citation type="submission" date="2020-04" db="EMBL/GenBank/DDBJ databases">
        <title>Perkinsus olseni comparative genomics.</title>
        <authorList>
            <person name="Bogema D.R."/>
        </authorList>
    </citation>
    <scope>NUCLEOTIDE SEQUENCE [LARGE SCALE GENOMIC DNA]</scope>
    <source>
        <strain evidence="2 3">ATCC PRA-207</strain>
    </source>
</reference>
<evidence type="ECO:0000313" key="3">
    <source>
        <dbReference type="Proteomes" id="UP000553632"/>
    </source>
</evidence>
<dbReference type="AlphaFoldDB" id="A0A7J6R406"/>
<comment type="caution">
    <text evidence="2">The sequence shown here is derived from an EMBL/GenBank/DDBJ whole genome shotgun (WGS) entry which is preliminary data.</text>
</comment>
<dbReference type="Proteomes" id="UP000553632">
    <property type="component" value="Unassembled WGS sequence"/>
</dbReference>
<dbReference type="EMBL" id="JABANO010028163">
    <property type="protein sequence ID" value="KAF4715639.1"/>
    <property type="molecule type" value="Genomic_DNA"/>
</dbReference>
<accession>A0A7J6R406</accession>
<organism evidence="2 3">
    <name type="scientific">Perkinsus olseni</name>
    <name type="common">Perkinsus atlanticus</name>
    <dbReference type="NCBI Taxonomy" id="32597"/>
    <lineage>
        <taxon>Eukaryota</taxon>
        <taxon>Sar</taxon>
        <taxon>Alveolata</taxon>
        <taxon>Perkinsozoa</taxon>
        <taxon>Perkinsea</taxon>
        <taxon>Perkinsida</taxon>
        <taxon>Perkinsidae</taxon>
        <taxon>Perkinsus</taxon>
    </lineage>
</organism>
<evidence type="ECO:0000313" key="2">
    <source>
        <dbReference type="EMBL" id="KAF4715639.1"/>
    </source>
</evidence>
<gene>
    <name evidence="2" type="ORF">FOZ63_002396</name>
</gene>
<name>A0A7J6R406_PEROL</name>
<evidence type="ECO:0000256" key="1">
    <source>
        <dbReference type="SAM" id="MobiDB-lite"/>
    </source>
</evidence>
<feature type="region of interest" description="Disordered" evidence="1">
    <location>
        <begin position="1"/>
        <end position="22"/>
    </location>
</feature>
<feature type="non-terminal residue" evidence="2">
    <location>
        <position position="1"/>
    </location>
</feature>
<proteinExistence type="predicted"/>
<protein>
    <submittedName>
        <fullName evidence="2">Uncharacterized protein</fullName>
    </submittedName>
</protein>
<sequence>FPKGKAPSLPPHPNLCRSRTKGSYRNTGGPLHGCYTVFDGAAMGFHCPPRRDIFDFMDYKWRYSPSIKQPTQKDEDYRYNEITLWDDLRQWPAHNKLKLSADTREILLETPTRTYKFRWVNFVPRPHEEEPVMAMEGPREERSWGTPEEIEQGRKDFARLRDKQLIRCYHVPVVALLPTGLGFLLQRCISKIMIIAGNTCIGEGGLEVDDDRQSRFH</sequence>